<keyword evidence="2 5" id="KW-0067">ATP-binding</keyword>
<dbReference type="InterPro" id="IPR003593">
    <property type="entry name" value="AAA+_ATPase"/>
</dbReference>
<accession>A0A087E5H2</accession>
<keyword evidence="1" id="KW-0547">Nucleotide-binding</keyword>
<evidence type="ECO:0000313" key="6">
    <source>
        <dbReference type="Proteomes" id="UP000029055"/>
    </source>
</evidence>
<dbReference type="Gene3D" id="3.40.50.300">
    <property type="entry name" value="P-loop containing nucleotide triphosphate hydrolases"/>
    <property type="match status" value="1"/>
</dbReference>
<feature type="region of interest" description="Disordered" evidence="3">
    <location>
        <begin position="288"/>
        <end position="331"/>
    </location>
</feature>
<dbReference type="SUPFAM" id="SSF52540">
    <property type="entry name" value="P-loop containing nucleoside triphosphate hydrolases"/>
    <property type="match status" value="1"/>
</dbReference>
<dbReference type="GO" id="GO:0005524">
    <property type="term" value="F:ATP binding"/>
    <property type="evidence" value="ECO:0007669"/>
    <property type="project" value="UniProtKB-KW"/>
</dbReference>
<dbReference type="InterPro" id="IPR017871">
    <property type="entry name" value="ABC_transporter-like_CS"/>
</dbReference>
<evidence type="ECO:0000313" key="5">
    <source>
        <dbReference type="EMBL" id="KFJ03023.1"/>
    </source>
</evidence>
<dbReference type="PANTHER" id="PTHR43158:SF2">
    <property type="entry name" value="SKFA PEPTIDE EXPORT ATP-BINDING PROTEIN SKFE"/>
    <property type="match status" value="1"/>
</dbReference>
<dbReference type="EMBL" id="JGZR01000007">
    <property type="protein sequence ID" value="KFJ03023.1"/>
    <property type="molecule type" value="Genomic_DNA"/>
</dbReference>
<gene>
    <name evidence="5" type="ORF">BISU_0950</name>
</gene>
<keyword evidence="5" id="KW-0378">Hydrolase</keyword>
<name>A0A087E5H2_9BIFI</name>
<evidence type="ECO:0000259" key="4">
    <source>
        <dbReference type="PROSITE" id="PS50893"/>
    </source>
</evidence>
<dbReference type="PANTHER" id="PTHR43158">
    <property type="entry name" value="SKFA PEPTIDE EXPORT ATP-BINDING PROTEIN SKFE"/>
    <property type="match status" value="1"/>
</dbReference>
<dbReference type="Pfam" id="PF00005">
    <property type="entry name" value="ABC_tran"/>
    <property type="match status" value="1"/>
</dbReference>
<keyword evidence="6" id="KW-1185">Reference proteome</keyword>
<dbReference type="GO" id="GO:0016887">
    <property type="term" value="F:ATP hydrolysis activity"/>
    <property type="evidence" value="ECO:0007669"/>
    <property type="project" value="InterPro"/>
</dbReference>
<dbReference type="EC" id="3.6.3.29" evidence="5"/>
<dbReference type="eggNOG" id="COG1119">
    <property type="taxonomic scope" value="Bacteria"/>
</dbReference>
<dbReference type="AlphaFoldDB" id="A0A087E5H2"/>
<reference evidence="5 6" key="1">
    <citation type="submission" date="2014-03" db="EMBL/GenBank/DDBJ databases">
        <title>Genomics of Bifidobacteria.</title>
        <authorList>
            <person name="Ventura M."/>
            <person name="Milani C."/>
            <person name="Lugli G.A."/>
        </authorList>
    </citation>
    <scope>NUCLEOTIDE SEQUENCE [LARGE SCALE GENOMIC DNA]</scope>
    <source>
        <strain evidence="5 6">LMG 11597</strain>
    </source>
</reference>
<feature type="domain" description="ABC transporter" evidence="4">
    <location>
        <begin position="7"/>
        <end position="247"/>
    </location>
</feature>
<dbReference type="PROSITE" id="PS50893">
    <property type="entry name" value="ABC_TRANSPORTER_2"/>
    <property type="match status" value="1"/>
</dbReference>
<dbReference type="Proteomes" id="UP000029055">
    <property type="component" value="Unassembled WGS sequence"/>
</dbReference>
<dbReference type="STRING" id="77635.BISU_0950"/>
<proteinExistence type="predicted"/>
<feature type="compositionally biased region" description="Basic and acidic residues" evidence="3">
    <location>
        <begin position="319"/>
        <end position="331"/>
    </location>
</feature>
<evidence type="ECO:0000256" key="1">
    <source>
        <dbReference type="ARBA" id="ARBA00022741"/>
    </source>
</evidence>
<organism evidence="5 6">
    <name type="scientific">Bifidobacterium subtile</name>
    <dbReference type="NCBI Taxonomy" id="77635"/>
    <lineage>
        <taxon>Bacteria</taxon>
        <taxon>Bacillati</taxon>
        <taxon>Actinomycetota</taxon>
        <taxon>Actinomycetes</taxon>
        <taxon>Bifidobacteriales</taxon>
        <taxon>Bifidobacteriaceae</taxon>
        <taxon>Bifidobacterium</taxon>
    </lineage>
</organism>
<protein>
    <submittedName>
        <fullName evidence="5">ABC transporter ATP-binding protein</fullName>
        <ecNumber evidence="5">3.6.3.29</ecNumber>
    </submittedName>
</protein>
<comment type="caution">
    <text evidence="5">The sequence shown here is derived from an EMBL/GenBank/DDBJ whole genome shotgun (WGS) entry which is preliminary data.</text>
</comment>
<dbReference type="InterPro" id="IPR003439">
    <property type="entry name" value="ABC_transporter-like_ATP-bd"/>
</dbReference>
<feature type="compositionally biased region" description="Basic and acidic residues" evidence="3">
    <location>
        <begin position="292"/>
        <end position="304"/>
    </location>
</feature>
<sequence>MGDAVALQLKGVEFRRQRRVILADVNLELKAGEKWILFGPNGIGKSSLVQMMSTRGFPSEGTVDILGNRLGKVDVFSYRHRIGLSSAELSRAFPPQEDPLDAVVTALTATTGRWRDNYSQEQYDQARGLMHQFGIAYLEGKQMFKLSQGELTRVLICRALMADPDLLILDEPTTGLDLGGRELALQALSRIGEQDSERTVLLVTHRLEEIPRGFDHVAIMGRRAGNENDAYQDNVAGNDPQPGTILYTGDLEHGFTAERLSAIFGLPLKVTHDDGRWNAYARSAQTISSEGIGREKDGREEGSGKEGSGSTDAGNADSTAEKTDSNEETHA</sequence>
<dbReference type="PROSITE" id="PS00211">
    <property type="entry name" value="ABC_TRANSPORTER_1"/>
    <property type="match status" value="1"/>
</dbReference>
<dbReference type="SMART" id="SM00382">
    <property type="entry name" value="AAA"/>
    <property type="match status" value="1"/>
</dbReference>
<dbReference type="InterPro" id="IPR027417">
    <property type="entry name" value="P-loop_NTPase"/>
</dbReference>
<evidence type="ECO:0000256" key="2">
    <source>
        <dbReference type="ARBA" id="ARBA00022840"/>
    </source>
</evidence>
<evidence type="ECO:0000256" key="3">
    <source>
        <dbReference type="SAM" id="MobiDB-lite"/>
    </source>
</evidence>